<feature type="transmembrane region" description="Helical" evidence="1">
    <location>
        <begin position="76"/>
        <end position="100"/>
    </location>
</feature>
<dbReference type="Proteomes" id="UP000233417">
    <property type="component" value="Unassembled WGS sequence"/>
</dbReference>
<evidence type="ECO:0000313" key="2">
    <source>
        <dbReference type="EMBL" id="PKN02599.1"/>
    </source>
</evidence>
<protein>
    <submittedName>
        <fullName evidence="2">Uncharacterized protein</fullName>
    </submittedName>
</protein>
<keyword evidence="1" id="KW-0812">Transmembrane</keyword>
<name>A0A2N2F346_9BACT</name>
<evidence type="ECO:0000313" key="3">
    <source>
        <dbReference type="Proteomes" id="UP000233417"/>
    </source>
</evidence>
<evidence type="ECO:0000256" key="1">
    <source>
        <dbReference type="SAM" id="Phobius"/>
    </source>
</evidence>
<keyword evidence="1" id="KW-1133">Transmembrane helix</keyword>
<accession>A0A2N2F346</accession>
<dbReference type="AlphaFoldDB" id="A0A2N2F346"/>
<feature type="transmembrane region" description="Helical" evidence="1">
    <location>
        <begin position="121"/>
        <end position="139"/>
    </location>
</feature>
<feature type="transmembrane region" description="Helical" evidence="1">
    <location>
        <begin position="145"/>
        <end position="164"/>
    </location>
</feature>
<sequence>MNIVTNLWYGWSTFEKTQEGILLFGILLISLIAIYLISKETRFLLLSSIGFSISAVLNVIGLYLASVLLDIQITEVFRLVPILTSILLISNLGILIGYYVHKRHKKGFSIENIRLEYFMDTSKQTIFLILLGSSIFLFVSIQTQVILVISILSCVGSIWSIYWFSKHLLK</sequence>
<reference evidence="2 3" key="1">
    <citation type="journal article" date="2017" name="ISME J.">
        <title>Potential for microbial H2 and metal transformations associated with novel bacteria and archaea in deep terrestrial subsurface sediments.</title>
        <authorList>
            <person name="Hernsdorf A.W."/>
            <person name="Amano Y."/>
            <person name="Miyakawa K."/>
            <person name="Ise K."/>
            <person name="Suzuki Y."/>
            <person name="Anantharaman K."/>
            <person name="Probst A."/>
            <person name="Burstein D."/>
            <person name="Thomas B.C."/>
            <person name="Banfield J.F."/>
        </authorList>
    </citation>
    <scope>NUCLEOTIDE SEQUENCE [LARGE SCALE GENOMIC DNA]</scope>
    <source>
        <strain evidence="2">HGW-Dojkabacteria-1</strain>
    </source>
</reference>
<feature type="transmembrane region" description="Helical" evidence="1">
    <location>
        <begin position="20"/>
        <end position="37"/>
    </location>
</feature>
<feature type="transmembrane region" description="Helical" evidence="1">
    <location>
        <begin position="44"/>
        <end position="64"/>
    </location>
</feature>
<proteinExistence type="predicted"/>
<keyword evidence="1" id="KW-0472">Membrane</keyword>
<comment type="caution">
    <text evidence="2">The sequence shown here is derived from an EMBL/GenBank/DDBJ whole genome shotgun (WGS) entry which is preliminary data.</text>
</comment>
<dbReference type="EMBL" id="PHAO01000001">
    <property type="protein sequence ID" value="PKN02599.1"/>
    <property type="molecule type" value="Genomic_DNA"/>
</dbReference>
<gene>
    <name evidence="2" type="ORF">CVU76_00990</name>
</gene>
<organism evidence="2 3">
    <name type="scientific">Candidatus Dojkabacteria bacterium HGW-Dojkabacteria-1</name>
    <dbReference type="NCBI Taxonomy" id="2013761"/>
    <lineage>
        <taxon>Bacteria</taxon>
        <taxon>Candidatus Dojkabacteria</taxon>
    </lineage>
</organism>